<dbReference type="PANTHER" id="PTHR31313">
    <property type="entry name" value="TY1 ENHANCER ACTIVATOR"/>
    <property type="match status" value="1"/>
</dbReference>
<dbReference type="InterPro" id="IPR001138">
    <property type="entry name" value="Zn2Cys6_DnaBD"/>
</dbReference>
<evidence type="ECO:0000256" key="6">
    <source>
        <dbReference type="ARBA" id="ARBA00023163"/>
    </source>
</evidence>
<sequence length="1465" mass="163129">MSSVKATKKGAFSCEPCRRRKVKCGGEQPVCHRCAARNGDCVYKLNPTRSYTQHLEERIKELEDQLANVSKSPASAAASSHSSPPVISAHNVSWSLRTANEHGITRGFRGLKIDDRGGITYHGTASFFNLPSDRLPVGSDYMANNDSNIQRRERLVNIAWQQRALENLSGIPVRDMQTLGPYYSHTLLNAAISHSIRWGQNDPSTKRLLDESYDGGAVFAKHSRSAVFDELSRGVCTIPTIQTLLLLSAQECSLARTTQAWTYSGIAFRLIDHLGICVDTQRYPGLLPLSDEDLEIRHRIFWGCYVWDKLISLYLGRSPSIQQTSISPPRIVFDDSAEEDIWVPFGAEQVGVTWKYPPTPAHSTSCFMSMCSLSVIFNEILIHMYDPLSQNTDAEVQECFRTQEPAFQEWWNRLAPHLKLDPLALPPMAPPSHIVTMNCLYHTFKILLYRPMLTGRGQGTDESSAQGKGYLVACVTSATAIITIFDLFCRTFTMNYCVLSLAYSVYIAASIFLLQVQATGDAQQAMAKLSYCIQCLDQPALNLNFGPESMALHPGVFETMSNLEPLSVRVVASHESENQSSFGSSRSADGFLKLMRRLRMVLLQDLAVLQLRYPSLPFFAYAPFSGPEWDEFAVAVRSTAVGATEPLAPSVDAAPDGARGCDQHATPVPSAVSVFSCIFTGLAMRPVNLLSSSHDAGEILTSPSQTAPKAMAEPLGTVVGVVAFGLKLAMTLQTYTELTRAANDALRDVVFEVNATASAVKQLQAIVDADKASLGLLSDIWRFAGHDPFLLGQTGAEMQQCALGGTIVVVNATDFQSESILVSKTGIRPLNLGRLVASDAKAWLRKKSTGREVRRNERARKDKESLEYLVWLWNVCVKLVFNAVGTDHTPDAMPRICVSKASKDALDRQAALAIFASGKPYSLYEGPETLKLFHMLNSAYRPPDRKRIASFLDPVYLDYQQRVKALLDDAPHLNVIFDASDDVSSNRIINVSVEIPGSVAFYWTTIDSKAHEHTALTTLSLIRPALVDVFGHEFSRLNAICTDTCSTMRKLHREMKALPEFSHCLYTLCDSHGLQLLVKDIVESKRWMPVLGKVTYLIAFFKKAKLQLSRLRIHQQECYGRRKAFITAAITRWGTHLSAVKSLFESKDALRSFARDPVILSGLKEPTVKEEEQVTQSSLSQAISYINDIEFWADVEMLFKVLQPIGRAQVASERDRAGLGEVIPRWLSIQASWDALEEAGDPLINYQELRALRKQRFEVQTDDIHYMAFALDPATTDPKHQFLTTEIVRRAHNFLEENINAEEYGDLFREFCQFRAREGSLFGPGSRIHRAESAGTPHHQHVLDSWRYLHSMNVSLAALAKRVLGALANSVPSERSFSSINFLHNKIRNRLTVTSTNKLAFIYMNSRVLRRLETAQETPWGIPSGHSWETADLEKLLELEDDVQDCIFVATGTNGEAPSAIQDKM</sequence>
<dbReference type="Proteomes" id="UP001163105">
    <property type="component" value="Unassembled WGS sequence"/>
</dbReference>
<dbReference type="CDD" id="cd12148">
    <property type="entry name" value="fungal_TF_MHR"/>
    <property type="match status" value="1"/>
</dbReference>
<dbReference type="Pfam" id="PF04082">
    <property type="entry name" value="Fungal_trans"/>
    <property type="match status" value="1"/>
</dbReference>
<reference evidence="10" key="1">
    <citation type="submission" date="2023-01" db="EMBL/GenBank/DDBJ databases">
        <title>The growth and conidiation of Purpureocillium lavendulum are regulated by nitrogen source and histone H3K14 acetylation.</title>
        <authorList>
            <person name="Tang P."/>
            <person name="Han J."/>
            <person name="Zhang C."/>
            <person name="Tang P."/>
            <person name="Qi F."/>
            <person name="Zhang K."/>
            <person name="Liang L."/>
        </authorList>
    </citation>
    <scope>NUCLEOTIDE SEQUENCE</scope>
    <source>
        <strain evidence="10">YMF1.00683</strain>
    </source>
</reference>
<organism evidence="10 11">
    <name type="scientific">Purpureocillium lavendulum</name>
    <dbReference type="NCBI Taxonomy" id="1247861"/>
    <lineage>
        <taxon>Eukaryota</taxon>
        <taxon>Fungi</taxon>
        <taxon>Dikarya</taxon>
        <taxon>Ascomycota</taxon>
        <taxon>Pezizomycotina</taxon>
        <taxon>Sordariomycetes</taxon>
        <taxon>Hypocreomycetidae</taxon>
        <taxon>Hypocreales</taxon>
        <taxon>Ophiocordycipitaceae</taxon>
        <taxon>Purpureocillium</taxon>
    </lineage>
</organism>
<dbReference type="InterPro" id="IPR036864">
    <property type="entry name" value="Zn2-C6_fun-type_DNA-bd_sf"/>
</dbReference>
<dbReference type="SMART" id="SM00906">
    <property type="entry name" value="Fungal_trans"/>
    <property type="match status" value="1"/>
</dbReference>
<protein>
    <submittedName>
        <fullName evidence="10">C6 transcription factor</fullName>
    </submittedName>
</protein>
<evidence type="ECO:0000313" key="11">
    <source>
        <dbReference type="Proteomes" id="UP001163105"/>
    </source>
</evidence>
<dbReference type="InterPro" id="IPR038279">
    <property type="entry name" value="Ndc10_dom2_sf"/>
</dbReference>
<dbReference type="GO" id="GO:0005634">
    <property type="term" value="C:nucleus"/>
    <property type="evidence" value="ECO:0007669"/>
    <property type="project" value="UniProtKB-SubCell"/>
</dbReference>
<keyword evidence="2" id="KW-0479">Metal-binding</keyword>
<keyword evidence="8" id="KW-0472">Membrane</keyword>
<feature type="transmembrane region" description="Helical" evidence="8">
    <location>
        <begin position="496"/>
        <end position="516"/>
    </location>
</feature>
<comment type="caution">
    <text evidence="10">The sequence shown here is derived from an EMBL/GenBank/DDBJ whole genome shotgun (WGS) entry which is preliminary data.</text>
</comment>
<keyword evidence="6" id="KW-0804">Transcription</keyword>
<dbReference type="SUPFAM" id="SSF53098">
    <property type="entry name" value="Ribonuclease H-like"/>
    <property type="match status" value="1"/>
</dbReference>
<keyword evidence="5" id="KW-0238">DNA-binding</keyword>
<dbReference type="InterPro" id="IPR012337">
    <property type="entry name" value="RNaseH-like_sf"/>
</dbReference>
<keyword evidence="11" id="KW-1185">Reference proteome</keyword>
<dbReference type="PROSITE" id="PS50048">
    <property type="entry name" value="ZN2_CY6_FUNGAL_2"/>
    <property type="match status" value="1"/>
</dbReference>
<dbReference type="GO" id="GO:0003677">
    <property type="term" value="F:DNA binding"/>
    <property type="evidence" value="ECO:0007669"/>
    <property type="project" value="UniProtKB-KW"/>
</dbReference>
<feature type="transmembrane region" description="Helical" evidence="8">
    <location>
        <begin position="470"/>
        <end position="489"/>
    </location>
</feature>
<keyword evidence="3" id="KW-0862">Zinc</keyword>
<feature type="domain" description="Zn(2)-C6 fungal-type" evidence="9">
    <location>
        <begin position="13"/>
        <end position="43"/>
    </location>
</feature>
<gene>
    <name evidence="10" type="ORF">O9K51_11221</name>
</gene>
<evidence type="ECO:0000256" key="1">
    <source>
        <dbReference type="ARBA" id="ARBA00004123"/>
    </source>
</evidence>
<dbReference type="PANTHER" id="PTHR31313:SF85">
    <property type="entry name" value="ZN(II)2CYS6 TRANSCRIPTION FACTOR (EUROFUNG)"/>
    <property type="match status" value="1"/>
</dbReference>
<evidence type="ECO:0000256" key="3">
    <source>
        <dbReference type="ARBA" id="ARBA00022833"/>
    </source>
</evidence>
<name>A0AB34FAS1_9HYPO</name>
<dbReference type="GO" id="GO:0000981">
    <property type="term" value="F:DNA-binding transcription factor activity, RNA polymerase II-specific"/>
    <property type="evidence" value="ECO:0007669"/>
    <property type="project" value="InterPro"/>
</dbReference>
<dbReference type="PROSITE" id="PS00463">
    <property type="entry name" value="ZN2_CY6_FUNGAL_1"/>
    <property type="match status" value="1"/>
</dbReference>
<dbReference type="CDD" id="cd00067">
    <property type="entry name" value="GAL4"/>
    <property type="match status" value="1"/>
</dbReference>
<dbReference type="InterPro" id="IPR051615">
    <property type="entry name" value="Transcr_Regulatory_Elem"/>
</dbReference>
<dbReference type="GO" id="GO:0008270">
    <property type="term" value="F:zinc ion binding"/>
    <property type="evidence" value="ECO:0007669"/>
    <property type="project" value="InterPro"/>
</dbReference>
<dbReference type="Gene3D" id="4.10.240.10">
    <property type="entry name" value="Zn(2)-C6 fungal-type DNA-binding domain"/>
    <property type="match status" value="1"/>
</dbReference>
<keyword evidence="7" id="KW-0539">Nucleus</keyword>
<dbReference type="InterPro" id="IPR007219">
    <property type="entry name" value="XnlR_reg_dom"/>
</dbReference>
<keyword evidence="4" id="KW-0805">Transcription regulation</keyword>
<dbReference type="SMART" id="SM00066">
    <property type="entry name" value="GAL4"/>
    <property type="match status" value="1"/>
</dbReference>
<evidence type="ECO:0000256" key="7">
    <source>
        <dbReference type="ARBA" id="ARBA00023242"/>
    </source>
</evidence>
<dbReference type="CDD" id="cd14653">
    <property type="entry name" value="ZIP_Gal4p-like"/>
    <property type="match status" value="1"/>
</dbReference>
<keyword evidence="8" id="KW-1133">Transmembrane helix</keyword>
<dbReference type="Gene3D" id="1.10.443.20">
    <property type="entry name" value="Centromere DNA-binding protein complex CBF3 subunit, domain 2"/>
    <property type="match status" value="1"/>
</dbReference>
<dbReference type="SUPFAM" id="SSF57701">
    <property type="entry name" value="Zn2/Cys6 DNA-binding domain"/>
    <property type="match status" value="1"/>
</dbReference>
<dbReference type="Pfam" id="PF00172">
    <property type="entry name" value="Zn_clus"/>
    <property type="match status" value="1"/>
</dbReference>
<evidence type="ECO:0000256" key="8">
    <source>
        <dbReference type="SAM" id="Phobius"/>
    </source>
</evidence>
<accession>A0AB34FAS1</accession>
<proteinExistence type="predicted"/>
<comment type="subcellular location">
    <subcellularLocation>
        <location evidence="1">Nucleus</location>
    </subcellularLocation>
</comment>
<keyword evidence="8" id="KW-0812">Transmembrane</keyword>
<dbReference type="GO" id="GO:0006351">
    <property type="term" value="P:DNA-templated transcription"/>
    <property type="evidence" value="ECO:0007669"/>
    <property type="project" value="InterPro"/>
</dbReference>
<evidence type="ECO:0000256" key="2">
    <source>
        <dbReference type="ARBA" id="ARBA00022723"/>
    </source>
</evidence>
<evidence type="ECO:0000256" key="4">
    <source>
        <dbReference type="ARBA" id="ARBA00023015"/>
    </source>
</evidence>
<dbReference type="EMBL" id="JAQHRD010000026">
    <property type="protein sequence ID" value="KAJ6436238.1"/>
    <property type="molecule type" value="Genomic_DNA"/>
</dbReference>
<evidence type="ECO:0000256" key="5">
    <source>
        <dbReference type="ARBA" id="ARBA00023125"/>
    </source>
</evidence>
<evidence type="ECO:0000313" key="10">
    <source>
        <dbReference type="EMBL" id="KAJ6436238.1"/>
    </source>
</evidence>
<evidence type="ECO:0000259" key="9">
    <source>
        <dbReference type="PROSITE" id="PS50048"/>
    </source>
</evidence>